<dbReference type="Proteomes" id="UP000663855">
    <property type="component" value="Unassembled WGS sequence"/>
</dbReference>
<dbReference type="Proteomes" id="UP000681720">
    <property type="component" value="Unassembled WGS sequence"/>
</dbReference>
<comment type="caution">
    <text evidence="1">The sequence shown here is derived from an EMBL/GenBank/DDBJ whole genome shotgun (WGS) entry which is preliminary data.</text>
</comment>
<proteinExistence type="predicted"/>
<protein>
    <submittedName>
        <fullName evidence="1">Uncharacterized protein</fullName>
    </submittedName>
</protein>
<evidence type="ECO:0000313" key="4">
    <source>
        <dbReference type="EMBL" id="CAF3858190.1"/>
    </source>
</evidence>
<name>A0A814ZNW1_9BILA</name>
<dbReference type="EMBL" id="CAJOBJ010001033">
    <property type="protein sequence ID" value="CAF3858190.1"/>
    <property type="molecule type" value="Genomic_DNA"/>
</dbReference>
<dbReference type="Proteomes" id="UP000663834">
    <property type="component" value="Unassembled WGS sequence"/>
</dbReference>
<dbReference type="AlphaFoldDB" id="A0A814ZNW1"/>
<organism evidence="1 5">
    <name type="scientific">Rotaria magnacalcarata</name>
    <dbReference type="NCBI Taxonomy" id="392030"/>
    <lineage>
        <taxon>Eukaryota</taxon>
        <taxon>Metazoa</taxon>
        <taxon>Spiralia</taxon>
        <taxon>Gnathifera</taxon>
        <taxon>Rotifera</taxon>
        <taxon>Eurotatoria</taxon>
        <taxon>Bdelloidea</taxon>
        <taxon>Philodinida</taxon>
        <taxon>Philodinidae</taxon>
        <taxon>Rotaria</taxon>
    </lineage>
</organism>
<accession>A0A814ZNW1</accession>
<reference evidence="1" key="1">
    <citation type="submission" date="2021-02" db="EMBL/GenBank/DDBJ databases">
        <authorList>
            <person name="Nowell W R."/>
        </authorList>
    </citation>
    <scope>NUCLEOTIDE SEQUENCE</scope>
</reference>
<dbReference type="EMBL" id="CAJNOV010006363">
    <property type="protein sequence ID" value="CAF1245478.1"/>
    <property type="molecule type" value="Genomic_DNA"/>
</dbReference>
<dbReference type="EMBL" id="CAJOBH010001485">
    <property type="protein sequence ID" value="CAF3857409.1"/>
    <property type="molecule type" value="Genomic_DNA"/>
</dbReference>
<dbReference type="OrthoDB" id="2015116at2759"/>
<evidence type="ECO:0000313" key="2">
    <source>
        <dbReference type="EMBL" id="CAF1663587.1"/>
    </source>
</evidence>
<evidence type="ECO:0000313" key="1">
    <source>
        <dbReference type="EMBL" id="CAF1245478.1"/>
    </source>
</evidence>
<gene>
    <name evidence="3" type="ORF">BYL167_LOCUS6194</name>
    <name evidence="1" type="ORF">CJN711_LOCUS14216</name>
    <name evidence="4" type="ORF">GIL414_LOCUS4343</name>
    <name evidence="2" type="ORF">KQP761_LOCUS32609</name>
</gene>
<evidence type="ECO:0000313" key="5">
    <source>
        <dbReference type="Proteomes" id="UP000663855"/>
    </source>
</evidence>
<dbReference type="EMBL" id="CAJNOW010018216">
    <property type="protein sequence ID" value="CAF1663587.1"/>
    <property type="molecule type" value="Genomic_DNA"/>
</dbReference>
<sequence length="162" mass="17405">MILSLYPSVIHICDEKQLTVIKGSFYLGSSSSNSSDVSSLNQCSNYTLDTDASRLATYSATTTGCDSTVFSTPLWVRFTGGGATTLATSATLSYRCGTYRTGWLVTPLSSTTGTTTTAVVCFSWTTNICSWNTVISVTNCNGFYVFLLPSPPVGCYSRYCTQ</sequence>
<dbReference type="Proteomes" id="UP000681967">
    <property type="component" value="Unassembled WGS sequence"/>
</dbReference>
<evidence type="ECO:0000313" key="3">
    <source>
        <dbReference type="EMBL" id="CAF3857409.1"/>
    </source>
</evidence>